<keyword evidence="6 8" id="KW-0711">Selenium</keyword>
<keyword evidence="3 8" id="KW-0808">Transferase</keyword>
<comment type="similarity">
    <text evidence="7 8">Belongs to the SelA family.</text>
</comment>
<dbReference type="AlphaFoldDB" id="A0A212LV03"/>
<keyword evidence="4 8" id="KW-0663">Pyridoxal phosphate</keyword>
<dbReference type="InterPro" id="IPR004534">
    <property type="entry name" value="SelA_trans"/>
</dbReference>
<evidence type="ECO:0000256" key="3">
    <source>
        <dbReference type="ARBA" id="ARBA00022679"/>
    </source>
</evidence>
<dbReference type="Pfam" id="PF03841">
    <property type="entry name" value="SelA"/>
    <property type="match status" value="1"/>
</dbReference>
<gene>
    <name evidence="8 10" type="primary">selA</name>
    <name evidence="10" type="ORF">KL86SPO_31479</name>
</gene>
<sequence>MTKQQRLRTLPKMDDLLQVIENQAGDLPRSLIKSVIQDELACYRQRLLTGAADRCDQAELLAGIRLELGRQSQPHLRGVINATGVILHTNLGRARLSDECQAMLAGVGCKYSNLEYDLADGSRGSRYQHVEDLLIRLTGAEAALVVNNNAAAVYLVLDSITKGREVVVSRGELVEIGGSFRVPNIMAASGCKLVEVGTTNKTHLADYEAAISEQTGALLKVHTSNYKIIGFTAEVEMRELAQIARKHQLPSIYDLGSGLMVDLTPYGIPGETTVAQCVSQGADLVCFSGDKLLGGPQAGIIVGKSAYITAMKKNHLLRALRIDKLTLTALEATLRQYLDPAKAVQSIPTLRMIAEPAAAVREKAERLAELLVRTGCNSSVVKSAACVGGGSLPAVDLESYAVAIHLEELSPNRLESKLREHCVPIIARITDDCLQLDLRTVEPEEFADIVLCVKQIISDLRIEL</sequence>
<dbReference type="HAMAP" id="MF_00423">
    <property type="entry name" value="SelA"/>
    <property type="match status" value="1"/>
</dbReference>
<dbReference type="GO" id="GO:0005737">
    <property type="term" value="C:cytoplasm"/>
    <property type="evidence" value="ECO:0007669"/>
    <property type="project" value="UniProtKB-SubCell"/>
</dbReference>
<dbReference type="RefSeq" id="WP_288184355.1">
    <property type="nucleotide sequence ID" value="NZ_LT608335.1"/>
</dbReference>
<comment type="cofactor">
    <cofactor evidence="1 8 9">
        <name>pyridoxal 5'-phosphate</name>
        <dbReference type="ChEBI" id="CHEBI:597326"/>
    </cofactor>
</comment>
<evidence type="ECO:0000256" key="8">
    <source>
        <dbReference type="HAMAP-Rule" id="MF_00423"/>
    </source>
</evidence>
<accession>A0A212LV03</accession>
<evidence type="ECO:0000256" key="2">
    <source>
        <dbReference type="ARBA" id="ARBA00022490"/>
    </source>
</evidence>
<dbReference type="PANTHER" id="PTHR32328">
    <property type="entry name" value="L-SERYL-TRNA(SEC) SELENIUM TRANSFERASE"/>
    <property type="match status" value="1"/>
</dbReference>
<evidence type="ECO:0000256" key="4">
    <source>
        <dbReference type="ARBA" id="ARBA00022898"/>
    </source>
</evidence>
<evidence type="ECO:0000256" key="6">
    <source>
        <dbReference type="ARBA" id="ARBA00023266"/>
    </source>
</evidence>
<feature type="modified residue" description="N6-(pyridoxal phosphate)lysine" evidence="8 9">
    <location>
        <position position="291"/>
    </location>
</feature>
<dbReference type="InterPro" id="IPR018319">
    <property type="entry name" value="SelA-like"/>
</dbReference>
<dbReference type="EMBL" id="FMJE01000003">
    <property type="protein sequence ID" value="SCM81300.1"/>
    <property type="molecule type" value="Genomic_DNA"/>
</dbReference>
<dbReference type="Gene3D" id="3.90.1150.180">
    <property type="match status" value="1"/>
</dbReference>
<dbReference type="EC" id="2.9.1.1" evidence="8"/>
<evidence type="ECO:0000313" key="10">
    <source>
        <dbReference type="EMBL" id="SCM81300.1"/>
    </source>
</evidence>
<evidence type="ECO:0000256" key="5">
    <source>
        <dbReference type="ARBA" id="ARBA00022917"/>
    </source>
</evidence>
<dbReference type="UniPathway" id="UPA00906">
    <property type="reaction ID" value="UER00896"/>
</dbReference>
<dbReference type="GO" id="GO:0004125">
    <property type="term" value="F:L-seryl-tRNA(Sec) selenium transferase activity"/>
    <property type="evidence" value="ECO:0007669"/>
    <property type="project" value="UniProtKB-UniRule"/>
</dbReference>
<dbReference type="GO" id="GO:0001717">
    <property type="term" value="P:conversion of seryl-tRNAsec to selenocys-tRNAsec"/>
    <property type="evidence" value="ECO:0007669"/>
    <property type="project" value="UniProtKB-UniRule"/>
</dbReference>
<dbReference type="GO" id="GO:0001514">
    <property type="term" value="P:selenocysteine incorporation"/>
    <property type="evidence" value="ECO:0007669"/>
    <property type="project" value="UniProtKB-UniRule"/>
</dbReference>
<evidence type="ECO:0000256" key="1">
    <source>
        <dbReference type="ARBA" id="ARBA00001933"/>
    </source>
</evidence>
<organism evidence="10">
    <name type="scientific">uncultured Sporomusa sp</name>
    <dbReference type="NCBI Taxonomy" id="307249"/>
    <lineage>
        <taxon>Bacteria</taxon>
        <taxon>Bacillati</taxon>
        <taxon>Bacillota</taxon>
        <taxon>Negativicutes</taxon>
        <taxon>Selenomonadales</taxon>
        <taxon>Sporomusaceae</taxon>
        <taxon>Sporomusa</taxon>
        <taxon>environmental samples</taxon>
    </lineage>
</organism>
<protein>
    <recommendedName>
        <fullName evidence="8">L-seryl-tRNA(Sec) selenium transferase</fullName>
        <ecNumber evidence="8">2.9.1.1</ecNumber>
    </recommendedName>
    <alternativeName>
        <fullName evidence="8">Selenocysteine synthase</fullName>
        <shortName evidence="8">Sec synthase</shortName>
    </alternativeName>
    <alternativeName>
        <fullName evidence="8">Selenocysteinyl-tRNA(Sec) synthase</fullName>
    </alternativeName>
</protein>
<comment type="function">
    <text evidence="8">Converts seryl-tRNA(Sec) to selenocysteinyl-tRNA(Sec) required for selenoprotein biosynthesis.</text>
</comment>
<dbReference type="InterPro" id="IPR015421">
    <property type="entry name" value="PyrdxlP-dep_Trfase_major"/>
</dbReference>
<comment type="subcellular location">
    <subcellularLocation>
        <location evidence="8">Cytoplasm</location>
    </subcellularLocation>
</comment>
<proteinExistence type="inferred from homology"/>
<keyword evidence="5 8" id="KW-0648">Protein biosynthesis</keyword>
<dbReference type="NCBIfam" id="TIGR00474">
    <property type="entry name" value="selA"/>
    <property type="match status" value="1"/>
</dbReference>
<dbReference type="SUPFAM" id="SSF53383">
    <property type="entry name" value="PLP-dependent transferases"/>
    <property type="match status" value="1"/>
</dbReference>
<evidence type="ECO:0000256" key="7">
    <source>
        <dbReference type="ARBA" id="ARBA00044507"/>
    </source>
</evidence>
<comment type="catalytic activity">
    <reaction evidence="8">
        <text>L-seryl-tRNA(Sec) + selenophosphate + H(+) = L-selenocysteinyl-tRNA(Sec) + phosphate</text>
        <dbReference type="Rhea" id="RHEA:22728"/>
        <dbReference type="Rhea" id="RHEA-COMP:9742"/>
        <dbReference type="Rhea" id="RHEA-COMP:9743"/>
        <dbReference type="ChEBI" id="CHEBI:15378"/>
        <dbReference type="ChEBI" id="CHEBI:16144"/>
        <dbReference type="ChEBI" id="CHEBI:43474"/>
        <dbReference type="ChEBI" id="CHEBI:78533"/>
        <dbReference type="ChEBI" id="CHEBI:78573"/>
        <dbReference type="EC" id="2.9.1.1"/>
    </reaction>
</comment>
<dbReference type="InterPro" id="IPR015424">
    <property type="entry name" value="PyrdxlP-dep_Trfase"/>
</dbReference>
<dbReference type="Gene3D" id="3.40.640.10">
    <property type="entry name" value="Type I PLP-dependent aspartate aminotransferase-like (Major domain)"/>
    <property type="match status" value="1"/>
</dbReference>
<evidence type="ECO:0000256" key="9">
    <source>
        <dbReference type="PIRSR" id="PIRSR618319-50"/>
    </source>
</evidence>
<comment type="pathway">
    <text evidence="8">Aminoacyl-tRNA biosynthesis; selenocysteinyl-tRNA(Sec) biosynthesis; selenocysteinyl-tRNA(Sec) from L-seryl-tRNA(Sec) (bacterial route): step 1/1.</text>
</comment>
<keyword evidence="2 8" id="KW-0963">Cytoplasm</keyword>
<name>A0A212LV03_9FIRM</name>
<reference evidence="10" key="1">
    <citation type="submission" date="2016-08" db="EMBL/GenBank/DDBJ databases">
        <authorList>
            <person name="Seilhamer J.J."/>
        </authorList>
    </citation>
    <scope>NUCLEOTIDE SEQUENCE</scope>
    <source>
        <strain evidence="10">86</strain>
    </source>
</reference>
<dbReference type="PANTHER" id="PTHR32328:SF0">
    <property type="entry name" value="L-SERYL-TRNA(SEC) SELENIUM TRANSFERASE"/>
    <property type="match status" value="1"/>
</dbReference>